<dbReference type="Gene3D" id="3.40.50.150">
    <property type="entry name" value="Vaccinia Virus protein VP39"/>
    <property type="match status" value="1"/>
</dbReference>
<feature type="domain" description="THUMP" evidence="5">
    <location>
        <begin position="40"/>
        <end position="151"/>
    </location>
</feature>
<dbReference type="GO" id="GO:0003723">
    <property type="term" value="F:RNA binding"/>
    <property type="evidence" value="ECO:0007669"/>
    <property type="project" value="UniProtKB-UniRule"/>
</dbReference>
<dbReference type="Pfam" id="PF22020">
    <property type="entry name" value="RlmL_1st"/>
    <property type="match status" value="1"/>
</dbReference>
<dbReference type="InterPro" id="IPR054170">
    <property type="entry name" value="RlmL_1st"/>
</dbReference>
<keyword evidence="1 6" id="KW-0489">Methyltransferase</keyword>
<keyword evidence="7" id="KW-1185">Reference proteome</keyword>
<protein>
    <submittedName>
        <fullName evidence="6">Putative N6-adenine-specific DNA methylase</fullName>
    </submittedName>
</protein>
<comment type="caution">
    <text evidence="6">The sequence shown here is derived from an EMBL/GenBank/DDBJ whole genome shotgun (WGS) entry which is preliminary data.</text>
</comment>
<dbReference type="EMBL" id="QEKY01000010">
    <property type="protein sequence ID" value="PVZ09194.1"/>
    <property type="molecule type" value="Genomic_DNA"/>
</dbReference>
<keyword evidence="2" id="KW-0808">Transferase</keyword>
<sequence length="566" mass="65677">MIAKTLYGLEDVLAAELTALGAEEVTIGRRMVSFRGDKRMLYLANLRLRTALRVLKPVVTFRAKTADEIYERLRAFDWTTVMSVDQTFSIDSVVYSDTFKNSQYISYRTKDALVDYFREHTDKRPSVRLSNPDILLNIHVSHDEVTLSLDSSGESLHKRGYRVAETVAPLNEVLAAGILLKAGWDGSTDLIDPMCGSGTFLIEAALIACNIAPGIYRRGFAFERWADFDARLFDELYHDDSAERAFDHTIYGSDILPQAIGAARKNVERAGLGRYISLSVMPMSERPKPEGKAMLVMNPPYGERIRVEDMQELYSMIGERLKHNYPGCSAWVLAFKPEHFNQIGLRQSHREKLMNGALECELRGYELFEGRREEFAERKKNYPTEDRSPRTEGRAERPPRREGEGGRPPRRDRDDRFAGDRERSPRRQWGGGREEREGGERRHPFDRRDDRPDRRQTDDTRPRRAPRPDRAYSDNREERDGERRPYARKDEHRAYGQGEDNRPRRARSDKPFAREDRVRREERNNDRPEQNAWPSDRFRSTDESGRSRRKSSPSIQVIRNEETKND</sequence>
<dbReference type="Pfam" id="PF02926">
    <property type="entry name" value="THUMP"/>
    <property type="match status" value="1"/>
</dbReference>
<dbReference type="PANTHER" id="PTHR47313">
    <property type="entry name" value="RIBOSOMAL RNA LARGE SUBUNIT METHYLTRANSFERASE K/L"/>
    <property type="match status" value="1"/>
</dbReference>
<dbReference type="InterPro" id="IPR000241">
    <property type="entry name" value="RlmKL-like_Mtase"/>
</dbReference>
<dbReference type="SMART" id="SM00981">
    <property type="entry name" value="THUMP"/>
    <property type="match status" value="1"/>
</dbReference>
<dbReference type="AlphaFoldDB" id="A0A2U1FAK5"/>
<gene>
    <name evidence="6" type="ORF">C7382_11061</name>
</gene>
<name>A0A2U1FAK5_9PORP</name>
<evidence type="ECO:0000256" key="4">
    <source>
        <dbReference type="SAM" id="MobiDB-lite"/>
    </source>
</evidence>
<evidence type="ECO:0000256" key="1">
    <source>
        <dbReference type="ARBA" id="ARBA00022603"/>
    </source>
</evidence>
<organism evidence="6 7">
    <name type="scientific">Porphyromonas loveana</name>
    <dbReference type="NCBI Taxonomy" id="1884669"/>
    <lineage>
        <taxon>Bacteria</taxon>
        <taxon>Pseudomonadati</taxon>
        <taxon>Bacteroidota</taxon>
        <taxon>Bacteroidia</taxon>
        <taxon>Bacteroidales</taxon>
        <taxon>Porphyromonadaceae</taxon>
        <taxon>Porphyromonas</taxon>
    </lineage>
</organism>
<dbReference type="InterPro" id="IPR053943">
    <property type="entry name" value="RlmKL-like_Mtase_CS"/>
</dbReference>
<dbReference type="Pfam" id="PF01170">
    <property type="entry name" value="UPF0020"/>
    <property type="match status" value="1"/>
</dbReference>
<feature type="region of interest" description="Disordered" evidence="4">
    <location>
        <begin position="378"/>
        <end position="566"/>
    </location>
</feature>
<dbReference type="CDD" id="cd11715">
    <property type="entry name" value="THUMP_AdoMetMT"/>
    <property type="match status" value="1"/>
</dbReference>
<dbReference type="InterPro" id="IPR029063">
    <property type="entry name" value="SAM-dependent_MTases_sf"/>
</dbReference>
<dbReference type="PROSITE" id="PS51165">
    <property type="entry name" value="THUMP"/>
    <property type="match status" value="1"/>
</dbReference>
<dbReference type="SUPFAM" id="SSF53335">
    <property type="entry name" value="S-adenosyl-L-methionine-dependent methyltransferases"/>
    <property type="match status" value="1"/>
</dbReference>
<accession>A0A2U1FAK5</accession>
<feature type="compositionally biased region" description="Basic and acidic residues" evidence="4">
    <location>
        <begin position="536"/>
        <end position="546"/>
    </location>
</feature>
<evidence type="ECO:0000259" key="5">
    <source>
        <dbReference type="PROSITE" id="PS51165"/>
    </source>
</evidence>
<evidence type="ECO:0000256" key="3">
    <source>
        <dbReference type="PROSITE-ProRule" id="PRU00529"/>
    </source>
</evidence>
<dbReference type="Proteomes" id="UP000245462">
    <property type="component" value="Unassembled WGS sequence"/>
</dbReference>
<feature type="compositionally biased region" description="Basic and acidic residues" evidence="4">
    <location>
        <begin position="378"/>
        <end position="425"/>
    </location>
</feature>
<dbReference type="InterPro" id="IPR004114">
    <property type="entry name" value="THUMP_dom"/>
</dbReference>
<evidence type="ECO:0000313" key="6">
    <source>
        <dbReference type="EMBL" id="PVZ09194.1"/>
    </source>
</evidence>
<feature type="compositionally biased region" description="Basic and acidic residues" evidence="4">
    <location>
        <begin position="432"/>
        <end position="529"/>
    </location>
</feature>
<dbReference type="GO" id="GO:0070043">
    <property type="term" value="F:rRNA (guanine-N7-)-methyltransferase activity"/>
    <property type="evidence" value="ECO:0007669"/>
    <property type="project" value="TreeGrafter"/>
</dbReference>
<keyword evidence="3" id="KW-0694">RNA-binding</keyword>
<evidence type="ECO:0000256" key="2">
    <source>
        <dbReference type="ARBA" id="ARBA00022679"/>
    </source>
</evidence>
<dbReference type="Gene3D" id="3.30.2130.30">
    <property type="match status" value="1"/>
</dbReference>
<dbReference type="PROSITE" id="PS01261">
    <property type="entry name" value="UPF0020"/>
    <property type="match status" value="1"/>
</dbReference>
<dbReference type="GO" id="GO:0008990">
    <property type="term" value="F:rRNA (guanine-N2-)-methyltransferase activity"/>
    <property type="evidence" value="ECO:0007669"/>
    <property type="project" value="TreeGrafter"/>
</dbReference>
<proteinExistence type="predicted"/>
<dbReference type="PANTHER" id="PTHR47313:SF1">
    <property type="entry name" value="RIBOSOMAL RNA LARGE SUBUNIT METHYLTRANSFERASE K_L"/>
    <property type="match status" value="1"/>
</dbReference>
<evidence type="ECO:0000313" key="7">
    <source>
        <dbReference type="Proteomes" id="UP000245462"/>
    </source>
</evidence>
<reference evidence="6 7" key="1">
    <citation type="submission" date="2018-04" db="EMBL/GenBank/DDBJ databases">
        <title>Genomic Encyclopedia of Type Strains, Phase IV (KMG-IV): sequencing the most valuable type-strain genomes for metagenomic binning, comparative biology and taxonomic classification.</title>
        <authorList>
            <person name="Goeker M."/>
        </authorList>
    </citation>
    <scope>NUCLEOTIDE SEQUENCE [LARGE SCALE GENOMIC DNA]</scope>
    <source>
        <strain evidence="6 7">DSM 28520</strain>
    </source>
</reference>